<dbReference type="InterPro" id="IPR058925">
    <property type="entry name" value="zf-C2H2_AcuF"/>
</dbReference>
<dbReference type="InterPro" id="IPR003822">
    <property type="entry name" value="PAH"/>
</dbReference>
<evidence type="ECO:0000256" key="2">
    <source>
        <dbReference type="ARBA" id="ARBA00023242"/>
    </source>
</evidence>
<feature type="region of interest" description="Disordered" evidence="4">
    <location>
        <begin position="177"/>
        <end position="208"/>
    </location>
</feature>
<accession>A0A1C3YJZ3</accession>
<dbReference type="PANTHER" id="PTHR35391">
    <property type="entry name" value="C2H2-TYPE DOMAIN-CONTAINING PROTEIN-RELATED"/>
    <property type="match status" value="1"/>
</dbReference>
<feature type="region of interest" description="Disordered" evidence="4">
    <location>
        <begin position="343"/>
        <end position="380"/>
    </location>
</feature>
<keyword evidence="7" id="KW-1185">Reference proteome</keyword>
<dbReference type="Pfam" id="PF13489">
    <property type="entry name" value="Methyltransf_23"/>
    <property type="match status" value="1"/>
</dbReference>
<evidence type="ECO:0000313" key="6">
    <source>
        <dbReference type="EMBL" id="SCB64840.1"/>
    </source>
</evidence>
<evidence type="ECO:0000256" key="1">
    <source>
        <dbReference type="ARBA" id="ARBA00004123"/>
    </source>
</evidence>
<dbReference type="eggNOG" id="KOG1270">
    <property type="taxonomic scope" value="Eukaryota"/>
</dbReference>
<dbReference type="Gene3D" id="3.40.50.150">
    <property type="entry name" value="Vaccinia Virus protein VP39"/>
    <property type="match status" value="1"/>
</dbReference>
<dbReference type="EMBL" id="HG970334">
    <property type="protein sequence ID" value="SCB64840.1"/>
    <property type="molecule type" value="Genomic_DNA"/>
</dbReference>
<evidence type="ECO:0000313" key="7">
    <source>
        <dbReference type="Proteomes" id="UP000070720"/>
    </source>
</evidence>
<feature type="compositionally biased region" description="Polar residues" evidence="4">
    <location>
        <begin position="184"/>
        <end position="194"/>
    </location>
</feature>
<organism evidence="6 7">
    <name type="scientific">Gibberella zeae (strain ATCC MYA-4620 / CBS 123657 / FGSC 9075 / NRRL 31084 / PH-1)</name>
    <name type="common">Wheat head blight fungus</name>
    <name type="synonym">Fusarium graminearum</name>
    <dbReference type="NCBI Taxonomy" id="229533"/>
    <lineage>
        <taxon>Eukaryota</taxon>
        <taxon>Fungi</taxon>
        <taxon>Dikarya</taxon>
        <taxon>Ascomycota</taxon>
        <taxon>Pezizomycotina</taxon>
        <taxon>Sordariomycetes</taxon>
        <taxon>Hypocreomycetidae</taxon>
        <taxon>Hypocreales</taxon>
        <taxon>Nectriaceae</taxon>
        <taxon>Fusarium</taxon>
    </lineage>
</organism>
<dbReference type="AlphaFoldDB" id="A0A1C3YJZ3"/>
<feature type="compositionally biased region" description="Basic and acidic residues" evidence="4">
    <location>
        <begin position="363"/>
        <end position="376"/>
    </location>
</feature>
<dbReference type="SUPFAM" id="SSF53335">
    <property type="entry name" value="S-adenosyl-L-methionine-dependent methyltransferases"/>
    <property type="match status" value="1"/>
</dbReference>
<evidence type="ECO:0000256" key="3">
    <source>
        <dbReference type="PROSITE-ProRule" id="PRU00810"/>
    </source>
</evidence>
<reference evidence="6 7" key="3">
    <citation type="journal article" date="2015" name="BMC Genomics">
        <title>The completed genome sequence of the pathogenic ascomycete fungus Fusarium graminearum.</title>
        <authorList>
            <person name="King R."/>
            <person name="Urban M."/>
            <person name="Hammond-Kosack M.C."/>
            <person name="Hassani-Pak K."/>
            <person name="Hammond-Kosack K.E."/>
        </authorList>
    </citation>
    <scope>NUCLEOTIDE SEQUENCE [LARGE SCALE GENOMIC DNA]</scope>
    <source>
        <strain evidence="7">ATCC MYA-4620 / CBS 123657 / FGSC 9075 / NRRL 31084 / PH-1</strain>
    </source>
</reference>
<evidence type="ECO:0000256" key="4">
    <source>
        <dbReference type="SAM" id="MobiDB-lite"/>
    </source>
</evidence>
<dbReference type="PROSITE" id="PS51477">
    <property type="entry name" value="PAH"/>
    <property type="match status" value="1"/>
</dbReference>
<dbReference type="Gene3D" id="1.20.1160.11">
    <property type="entry name" value="Paired amphipathic helix"/>
    <property type="match status" value="1"/>
</dbReference>
<dbReference type="InterPro" id="IPR029063">
    <property type="entry name" value="SAM-dependent_MTases_sf"/>
</dbReference>
<reference evidence="7" key="1">
    <citation type="journal article" date="2007" name="Science">
        <title>The Fusarium graminearum genome reveals a link between localized polymorphism and pathogen specialization.</title>
        <authorList>
            <person name="Cuomo C.A."/>
            <person name="Gueldener U."/>
            <person name="Xu J.-R."/>
            <person name="Trail F."/>
            <person name="Turgeon B.G."/>
            <person name="Di Pietro A."/>
            <person name="Walton J.D."/>
            <person name="Ma L.-J."/>
            <person name="Baker S.E."/>
            <person name="Rep M."/>
            <person name="Adam G."/>
            <person name="Antoniw J."/>
            <person name="Baldwin T."/>
            <person name="Calvo S.E."/>
            <person name="Chang Y.-L."/>
            <person name="DeCaprio D."/>
            <person name="Gale L.R."/>
            <person name="Gnerre S."/>
            <person name="Goswami R.S."/>
            <person name="Hammond-Kosack K."/>
            <person name="Harris L.J."/>
            <person name="Hilburn K."/>
            <person name="Kennell J.C."/>
            <person name="Kroken S."/>
            <person name="Magnuson J.K."/>
            <person name="Mannhaupt G."/>
            <person name="Mauceli E.W."/>
            <person name="Mewes H.-W."/>
            <person name="Mitterbauer R."/>
            <person name="Muehlbauer G."/>
            <person name="Muensterkoetter M."/>
            <person name="Nelson D."/>
            <person name="O'Donnell K."/>
            <person name="Ouellet T."/>
            <person name="Qi W."/>
            <person name="Quesneville H."/>
            <person name="Roncero M.I.G."/>
            <person name="Seong K.-Y."/>
            <person name="Tetko I.V."/>
            <person name="Urban M."/>
            <person name="Waalwijk C."/>
            <person name="Ward T.J."/>
            <person name="Yao J."/>
            <person name="Birren B.W."/>
            <person name="Kistler H.C."/>
        </authorList>
    </citation>
    <scope>NUCLEOTIDE SEQUENCE [LARGE SCALE GENOMIC DNA]</scope>
    <source>
        <strain evidence="7">ATCC MYA-4620 / CBS 123657 / FGSC 9075 / NRRL 31084 / PH-1</strain>
    </source>
</reference>
<dbReference type="GO" id="GO:0005634">
    <property type="term" value="C:nucleus"/>
    <property type="evidence" value="ECO:0007669"/>
    <property type="project" value="UniProtKB-SubCell"/>
</dbReference>
<sequence>MKNIAEKQSYDPELKVQLFLDALAALEILTSISDTVLERLEPMTSSKKNEVSNTAGESTRKLQDILEAAHSAMDHDANSSDSGSDYGPDSFIEISKDLETDTMCLMALDTLFQSVEMEPFVEKTAFADEAQSWLPHDIYKDKIQTRFPRAENSLILRLSKTAYHRYLRCQKERLNQAAEVGNTDPPTRSEGSSSKFHDSGLGTSDPSSASVAETVMSYHTEGGNPIRIPPLSKEAKEGQPFECVSCGKLLSIRNNSKWKQHLYKDLLPWQCLYPDCSFTAVFESREDWVAHVLDDHKLGPTWRPIICPLCLETTAPGMISITKHLCNHLEEISLAALPVNPDLESDAESEGDSVFSGSQVESISEKNDTADPHTDIPGKPVLQHARDYVEEVKVAFLDRPHVYRRFLDILSDYNSNVLRLDLKSVVHEVRDLFVGTNHENLSSMMVGFSRFLPSGFFIDSDFNLRFPDDATPPDELDASEIRPTGGDAVLIAYLKYLNNGSDPEIARAAGESLPPDDIKMKNKKLNLLKLFLWNSRPDGQATVAVDIPPCNMDQSIEDIPHCHHHHHHLQYHSHHHHHGPLQDVPRSMGQQNKSHYNNVPPVIFQWPWIVELCSQISKELRQNIDWIGIKPPASRPTKMLDYACGNGVASRALAPFMSTVRGMDISPAMAEQYNKMALKAGYTPAKMHALQGDIIEPELTPCPELNTPAFFNFDLIVMCMALHHIEDPEDMILQLSKRLRPGGLLLIIDWVSHLDSTTQEGENWKMDFSKLSVNRMGFEEDEVKNAYDKAGLEDWSWKWTSTPSQVPREIGGKQQLFFARGRKSSG</sequence>
<dbReference type="STRING" id="229533.A0A1C3YJZ3"/>
<feature type="domain" description="Oxidoreductase acuF-like C2H2 type zinc-finger" evidence="5">
    <location>
        <begin position="238"/>
        <end position="266"/>
    </location>
</feature>
<dbReference type="InParanoid" id="A0A1C3YJZ3"/>
<protein>
    <submittedName>
        <fullName evidence="6">Chromosome 3, complete genome</fullName>
    </submittedName>
</protein>
<evidence type="ECO:0000259" key="5">
    <source>
        <dbReference type="Pfam" id="PF26082"/>
    </source>
</evidence>
<comment type="subcellular location">
    <subcellularLocation>
        <location evidence="1 3">Nucleus</location>
    </subcellularLocation>
</comment>
<dbReference type="PANTHER" id="PTHR35391:SF5">
    <property type="entry name" value="DUF6590 DOMAIN-CONTAINING PROTEIN"/>
    <property type="match status" value="1"/>
</dbReference>
<dbReference type="InterPro" id="IPR036600">
    <property type="entry name" value="PAH_sf"/>
</dbReference>
<keyword evidence="2 3" id="KW-0539">Nucleus</keyword>
<dbReference type="SUPFAM" id="SSF47762">
    <property type="entry name" value="PAH2 domain"/>
    <property type="match status" value="1"/>
</dbReference>
<gene>
    <name evidence="6" type="ORF">FGRAMPH1_01T19131</name>
</gene>
<dbReference type="Pfam" id="PF02671">
    <property type="entry name" value="PAH"/>
    <property type="match status" value="1"/>
</dbReference>
<dbReference type="Pfam" id="PF26082">
    <property type="entry name" value="zf-C2H2_AcuF"/>
    <property type="match status" value="1"/>
</dbReference>
<reference evidence="7" key="2">
    <citation type="journal article" date="2010" name="Nature">
        <title>Comparative genomics reveals mobile pathogenicity chromosomes in Fusarium.</title>
        <authorList>
            <person name="Ma L.J."/>
            <person name="van der Does H.C."/>
            <person name="Borkovich K.A."/>
            <person name="Coleman J.J."/>
            <person name="Daboussi M.J."/>
            <person name="Di Pietro A."/>
            <person name="Dufresne M."/>
            <person name="Freitag M."/>
            <person name="Grabherr M."/>
            <person name="Henrissat B."/>
            <person name="Houterman P.M."/>
            <person name="Kang S."/>
            <person name="Shim W.B."/>
            <person name="Woloshuk C."/>
            <person name="Xie X."/>
            <person name="Xu J.R."/>
            <person name="Antoniw J."/>
            <person name="Baker S.E."/>
            <person name="Bluhm B.H."/>
            <person name="Breakspear A."/>
            <person name="Brown D.W."/>
            <person name="Butchko R.A."/>
            <person name="Chapman S."/>
            <person name="Coulson R."/>
            <person name="Coutinho P.M."/>
            <person name="Danchin E.G."/>
            <person name="Diener A."/>
            <person name="Gale L.R."/>
            <person name="Gardiner D.M."/>
            <person name="Goff S."/>
            <person name="Hammond-Kosack K.E."/>
            <person name="Hilburn K."/>
            <person name="Hua-Van A."/>
            <person name="Jonkers W."/>
            <person name="Kazan K."/>
            <person name="Kodira C.D."/>
            <person name="Koehrsen M."/>
            <person name="Kumar L."/>
            <person name="Lee Y.H."/>
            <person name="Li L."/>
            <person name="Manners J.M."/>
            <person name="Miranda-Saavedra D."/>
            <person name="Mukherjee M."/>
            <person name="Park G."/>
            <person name="Park J."/>
            <person name="Park S.Y."/>
            <person name="Proctor R.H."/>
            <person name="Regev A."/>
            <person name="Ruiz-Roldan M.C."/>
            <person name="Sain D."/>
            <person name="Sakthikumar S."/>
            <person name="Sykes S."/>
            <person name="Schwartz D.C."/>
            <person name="Turgeon B.G."/>
            <person name="Wapinski I."/>
            <person name="Yoder O."/>
            <person name="Young S."/>
            <person name="Zeng Q."/>
            <person name="Zhou S."/>
            <person name="Galagan J."/>
            <person name="Cuomo C.A."/>
            <person name="Kistler H.C."/>
            <person name="Rep M."/>
        </authorList>
    </citation>
    <scope>GENOME REANNOTATION</scope>
    <source>
        <strain evidence="7">ATCC MYA-4620 / CBS 123657 / FGSC 9075 / NRRL 31084 / PH-1</strain>
    </source>
</reference>
<dbReference type="Proteomes" id="UP000070720">
    <property type="component" value="Chromosome 3"/>
</dbReference>
<dbReference type="VEuPathDB" id="FungiDB:FGRAMPH1_01G19131"/>
<dbReference type="GO" id="GO:0006355">
    <property type="term" value="P:regulation of DNA-templated transcription"/>
    <property type="evidence" value="ECO:0007669"/>
    <property type="project" value="InterPro"/>
</dbReference>
<name>A0A1C3YJZ3_GIBZE</name>
<dbReference type="CDD" id="cd02440">
    <property type="entry name" value="AdoMet_MTases"/>
    <property type="match status" value="1"/>
</dbReference>
<proteinExistence type="predicted"/>